<dbReference type="KEGG" id="gps:C427_5283"/>
<evidence type="ECO:0000313" key="8">
    <source>
        <dbReference type="EMBL" id="AGH47380.1"/>
    </source>
</evidence>
<keyword evidence="5" id="KW-0408">Iron</keyword>
<keyword evidence="2" id="KW-0004">4Fe-4S</keyword>
<evidence type="ECO:0000256" key="2">
    <source>
        <dbReference type="ARBA" id="ARBA00022485"/>
    </source>
</evidence>
<reference evidence="8 9" key="1">
    <citation type="journal article" date="2013" name="Genome Announc.">
        <title>Complete Genome Sequence of Glaciecola psychrophila Strain 170T.</title>
        <authorList>
            <person name="Yin J."/>
            <person name="Chen J."/>
            <person name="Liu G."/>
            <person name="Yu Y."/>
            <person name="Song L."/>
            <person name="Wang X."/>
            <person name="Qu X."/>
        </authorList>
    </citation>
    <scope>NUCLEOTIDE SEQUENCE [LARGE SCALE GENOMIC DNA]</scope>
    <source>
        <strain evidence="8 9">170</strain>
    </source>
</reference>
<dbReference type="PANTHER" id="PTHR43583">
    <property type="entry name" value="2-IMINOACETATE SYNTHASE"/>
    <property type="match status" value="1"/>
</dbReference>
<keyword evidence="4" id="KW-0479">Metal-binding</keyword>
<dbReference type="EMBL" id="CP003837">
    <property type="protein sequence ID" value="AGH47380.1"/>
    <property type="molecule type" value="Genomic_DNA"/>
</dbReference>
<feature type="domain" description="Radical SAM core" evidence="7">
    <location>
        <begin position="70"/>
        <end position="305"/>
    </location>
</feature>
<sequence>MNFADIFADLDREDLRLTMYGSTNADVERALQQPAGDIKALMALLSPAAEPYLEIMAQQAMELTRRRFGHNISLFIPMYLSNLCANECDYCGFTMSNKIKRKILNADEIQQEIDIIKGWGFDSILLVSGEHESKVGVEYFADVLPQIKQHFSHLAIEVQPLATDEYQRLAHLGLDAVMLYQETYHPVTYAKHHTRGKKQNFQYRLNSPDRLGRAGIDKIGLGVLLGLDDWRLDALLLGHHLAYLEHHYWRSKYSLSLPRLRPCTGGIEPNSPISDKGLVQVICAFRLFNEQLEISLSTRESERFRDNLLPMGITHMSAGSSTQPGGYASPDSQLDQFEISDERSVVEVTEAIKIAVILRYLKTGKLVGSLAPFKINLVYKLVVFR</sequence>
<keyword evidence="9" id="KW-1185">Reference proteome</keyword>
<dbReference type="SMART" id="SM00876">
    <property type="entry name" value="BATS"/>
    <property type="match status" value="1"/>
</dbReference>
<dbReference type="eggNOG" id="COG0502">
    <property type="taxonomic scope" value="Bacteria"/>
</dbReference>
<dbReference type="InterPro" id="IPR010722">
    <property type="entry name" value="BATS_dom"/>
</dbReference>
<dbReference type="PANTHER" id="PTHR43583:SF1">
    <property type="entry name" value="2-IMINOACETATE SYNTHASE"/>
    <property type="match status" value="1"/>
</dbReference>
<dbReference type="InterPro" id="IPR058240">
    <property type="entry name" value="rSAM_sf"/>
</dbReference>
<dbReference type="SFLD" id="SFLDG01060">
    <property type="entry name" value="BATS_domain_containing"/>
    <property type="match status" value="1"/>
</dbReference>
<dbReference type="HOGENOM" id="CLU_046249_1_0_6"/>
<dbReference type="GO" id="GO:0051539">
    <property type="term" value="F:4 iron, 4 sulfur cluster binding"/>
    <property type="evidence" value="ECO:0007669"/>
    <property type="project" value="UniProtKB-KW"/>
</dbReference>
<dbReference type="InterPro" id="IPR012726">
    <property type="entry name" value="ThiH"/>
</dbReference>
<dbReference type="SFLD" id="SFLDF00301">
    <property type="entry name" value="2-iminoacetate_synthase_(ThiH)"/>
    <property type="match status" value="1"/>
</dbReference>
<dbReference type="Proteomes" id="UP000011864">
    <property type="component" value="Chromosome"/>
</dbReference>
<organism evidence="8 9">
    <name type="scientific">Paraglaciecola psychrophila 170</name>
    <dbReference type="NCBI Taxonomy" id="1129794"/>
    <lineage>
        <taxon>Bacteria</taxon>
        <taxon>Pseudomonadati</taxon>
        <taxon>Pseudomonadota</taxon>
        <taxon>Gammaproteobacteria</taxon>
        <taxon>Alteromonadales</taxon>
        <taxon>Alteromonadaceae</taxon>
        <taxon>Paraglaciecola</taxon>
    </lineage>
</organism>
<evidence type="ECO:0000256" key="5">
    <source>
        <dbReference type="ARBA" id="ARBA00023004"/>
    </source>
</evidence>
<dbReference type="STRING" id="1129794.C427_5283"/>
<protein>
    <submittedName>
        <fullName evidence="8">Thiazole biosynthesis protein thiH</fullName>
    </submittedName>
</protein>
<keyword evidence="6" id="KW-0411">Iron-sulfur</keyword>
<evidence type="ECO:0000256" key="6">
    <source>
        <dbReference type="ARBA" id="ARBA00023014"/>
    </source>
</evidence>
<dbReference type="InterPro" id="IPR034428">
    <property type="entry name" value="ThiH/NoCL/HydG-like"/>
</dbReference>
<gene>
    <name evidence="8" type="primary">thiH</name>
    <name evidence="8" type="ORF">C427_5283</name>
</gene>
<dbReference type="AlphaFoldDB" id="M4RUK5"/>
<evidence type="ECO:0000256" key="4">
    <source>
        <dbReference type="ARBA" id="ARBA00022723"/>
    </source>
</evidence>
<name>M4RUK5_9ALTE</name>
<dbReference type="PROSITE" id="PS51918">
    <property type="entry name" value="RADICAL_SAM"/>
    <property type="match status" value="1"/>
</dbReference>
<dbReference type="SUPFAM" id="SSF102114">
    <property type="entry name" value="Radical SAM enzymes"/>
    <property type="match status" value="1"/>
</dbReference>
<dbReference type="SFLD" id="SFLDG01081">
    <property type="entry name" value="cleavage_of_the_Ca-Cb_bond_in"/>
    <property type="match status" value="1"/>
</dbReference>
<dbReference type="GO" id="GO:0003824">
    <property type="term" value="F:catalytic activity"/>
    <property type="evidence" value="ECO:0007669"/>
    <property type="project" value="InterPro"/>
</dbReference>
<dbReference type="SFLD" id="SFLDS00029">
    <property type="entry name" value="Radical_SAM"/>
    <property type="match status" value="1"/>
</dbReference>
<dbReference type="Pfam" id="PF04055">
    <property type="entry name" value="Radical_SAM"/>
    <property type="match status" value="1"/>
</dbReference>
<evidence type="ECO:0000256" key="3">
    <source>
        <dbReference type="ARBA" id="ARBA00022691"/>
    </source>
</evidence>
<evidence type="ECO:0000256" key="1">
    <source>
        <dbReference type="ARBA" id="ARBA00001966"/>
    </source>
</evidence>
<evidence type="ECO:0000313" key="9">
    <source>
        <dbReference type="Proteomes" id="UP000011864"/>
    </source>
</evidence>
<dbReference type="Gene3D" id="3.20.20.70">
    <property type="entry name" value="Aldolase class I"/>
    <property type="match status" value="1"/>
</dbReference>
<dbReference type="CDD" id="cd01335">
    <property type="entry name" value="Radical_SAM"/>
    <property type="match status" value="1"/>
</dbReference>
<comment type="cofactor">
    <cofactor evidence="1">
        <name>[4Fe-4S] cluster</name>
        <dbReference type="ChEBI" id="CHEBI:49883"/>
    </cofactor>
</comment>
<dbReference type="Pfam" id="PF06968">
    <property type="entry name" value="BATS"/>
    <property type="match status" value="1"/>
</dbReference>
<dbReference type="GO" id="GO:0005506">
    <property type="term" value="F:iron ion binding"/>
    <property type="evidence" value="ECO:0007669"/>
    <property type="project" value="InterPro"/>
</dbReference>
<keyword evidence="3" id="KW-0949">S-adenosyl-L-methionine</keyword>
<proteinExistence type="predicted"/>
<dbReference type="InterPro" id="IPR013785">
    <property type="entry name" value="Aldolase_TIM"/>
</dbReference>
<dbReference type="NCBIfam" id="TIGR02351">
    <property type="entry name" value="thiH"/>
    <property type="match status" value="1"/>
</dbReference>
<dbReference type="GO" id="GO:0009228">
    <property type="term" value="P:thiamine biosynthetic process"/>
    <property type="evidence" value="ECO:0007669"/>
    <property type="project" value="InterPro"/>
</dbReference>
<accession>M4RUK5</accession>
<dbReference type="PATRIC" id="fig|1129794.4.peg.5266"/>
<evidence type="ECO:0000259" key="7">
    <source>
        <dbReference type="PROSITE" id="PS51918"/>
    </source>
</evidence>
<dbReference type="InterPro" id="IPR007197">
    <property type="entry name" value="rSAM"/>
</dbReference>